<feature type="transmembrane region" description="Helical" evidence="8">
    <location>
        <begin position="272"/>
        <end position="296"/>
    </location>
</feature>
<evidence type="ECO:0000256" key="6">
    <source>
        <dbReference type="ARBA" id="ARBA00023136"/>
    </source>
</evidence>
<dbReference type="PANTHER" id="PTHR42718:SF47">
    <property type="entry name" value="METHYL VIOLOGEN RESISTANCE PROTEIN SMVA"/>
    <property type="match status" value="1"/>
</dbReference>
<dbReference type="PROSITE" id="PS50850">
    <property type="entry name" value="MFS"/>
    <property type="match status" value="1"/>
</dbReference>
<dbReference type="GO" id="GO:0022857">
    <property type="term" value="F:transmembrane transporter activity"/>
    <property type="evidence" value="ECO:0007669"/>
    <property type="project" value="InterPro"/>
</dbReference>
<dbReference type="Gene3D" id="1.20.1250.20">
    <property type="entry name" value="MFS general substrate transporter like domains"/>
    <property type="match status" value="1"/>
</dbReference>
<keyword evidence="5 8" id="KW-1133">Transmembrane helix</keyword>
<feature type="region of interest" description="Disordered" evidence="7">
    <location>
        <begin position="506"/>
        <end position="525"/>
    </location>
</feature>
<feature type="transmembrane region" description="Helical" evidence="8">
    <location>
        <begin position="308"/>
        <end position="326"/>
    </location>
</feature>
<keyword evidence="11" id="KW-1185">Reference proteome</keyword>
<evidence type="ECO:0000256" key="4">
    <source>
        <dbReference type="ARBA" id="ARBA00022692"/>
    </source>
</evidence>
<feature type="transmembrane region" description="Helical" evidence="8">
    <location>
        <begin position="86"/>
        <end position="105"/>
    </location>
</feature>
<dbReference type="InterPro" id="IPR011701">
    <property type="entry name" value="MFS"/>
</dbReference>
<evidence type="ECO:0000256" key="3">
    <source>
        <dbReference type="ARBA" id="ARBA00022475"/>
    </source>
</evidence>
<comment type="subcellular location">
    <subcellularLocation>
        <location evidence="1">Cell membrane</location>
        <topology evidence="1">Multi-pass membrane protein</topology>
    </subcellularLocation>
</comment>
<evidence type="ECO:0000256" key="8">
    <source>
        <dbReference type="SAM" id="Phobius"/>
    </source>
</evidence>
<feature type="transmembrane region" description="Helical" evidence="8">
    <location>
        <begin position="231"/>
        <end position="252"/>
    </location>
</feature>
<proteinExistence type="predicted"/>
<evidence type="ECO:0000313" key="11">
    <source>
        <dbReference type="Proteomes" id="UP000539313"/>
    </source>
</evidence>
<evidence type="ECO:0000313" key="10">
    <source>
        <dbReference type="EMBL" id="MBA9007752.1"/>
    </source>
</evidence>
<dbReference type="InterPro" id="IPR020846">
    <property type="entry name" value="MFS_dom"/>
</dbReference>
<dbReference type="AlphaFoldDB" id="A0A7W3N587"/>
<dbReference type="GO" id="GO:0005886">
    <property type="term" value="C:plasma membrane"/>
    <property type="evidence" value="ECO:0007669"/>
    <property type="project" value="UniProtKB-SubCell"/>
</dbReference>
<sequence length="525" mass="54817">MDTSTENEVPARAGRREWFGLVVLALPALLLSVDMSVLFLAIPHLTQDLQPSSTQQLWIADIYGFMLAGFLVTMGTLGDRVGRRKLLLIGGALFGAASLLAAYATSPEMLIAARALLGVSGATLAPSTMALISNMFKNEKERGTAVAVWSSCFMFGGVLGPIIGGLMLSWFWWGSVFLLAVPVMVLLLAAGPSVLPEYRNPDAGRVDLLSVGLSLLAIIPFIYGVKEYARGGWSATAVATLLAGVVFGVLFVRRQRRLDDPLFDLGLFRIRVYRSVVVLGLLVGIMMSGSLLLINVQMQMVEGLSTRAAGLWLVPGVVATLIALMVTPKLGQMFRPAYVMAAGLLVTAVGCVVLSQVPSDDGLAMIVIALILINIGLAPLVALGYNMVLGAAPPEKTGSASALSEANGEFGLAAGIAILGSIATAVYQDRLSLPAGLPADAAAAARENIATAVETARGLGGSMADDLLTSAREAFTSGLNLVGLLGAVLFTAIAVLTVVWLRQVPPTQDPEAKTEAEADPAEATA</sequence>
<dbReference type="RefSeq" id="WP_182708214.1">
    <property type="nucleotide sequence ID" value="NZ_JACJII010000001.1"/>
</dbReference>
<reference evidence="10 11" key="1">
    <citation type="submission" date="2020-08" db="EMBL/GenBank/DDBJ databases">
        <title>Sequencing the genomes of 1000 actinobacteria strains.</title>
        <authorList>
            <person name="Klenk H.-P."/>
        </authorList>
    </citation>
    <scope>NUCLEOTIDE SEQUENCE [LARGE SCALE GENOMIC DNA]</scope>
    <source>
        <strain evidence="10 11">DSM 45823</strain>
    </source>
</reference>
<feature type="transmembrane region" description="Helical" evidence="8">
    <location>
        <begin position="144"/>
        <end position="164"/>
    </location>
</feature>
<feature type="transmembrane region" description="Helical" evidence="8">
    <location>
        <begin position="481"/>
        <end position="501"/>
    </location>
</feature>
<evidence type="ECO:0000256" key="1">
    <source>
        <dbReference type="ARBA" id="ARBA00004651"/>
    </source>
</evidence>
<feature type="transmembrane region" description="Helical" evidence="8">
    <location>
        <begin position="338"/>
        <end position="357"/>
    </location>
</feature>
<dbReference type="Proteomes" id="UP000539313">
    <property type="component" value="Unassembled WGS sequence"/>
</dbReference>
<accession>A0A7W3N587</accession>
<dbReference type="PANTHER" id="PTHR42718">
    <property type="entry name" value="MAJOR FACILITATOR SUPERFAMILY MULTIDRUG TRANSPORTER MFSC"/>
    <property type="match status" value="1"/>
</dbReference>
<feature type="domain" description="Major facilitator superfamily (MFS) profile" evidence="9">
    <location>
        <begin position="20"/>
        <end position="509"/>
    </location>
</feature>
<gene>
    <name evidence="10" type="ORF">HNR21_006634</name>
</gene>
<keyword evidence="2" id="KW-0813">Transport</keyword>
<evidence type="ECO:0000256" key="7">
    <source>
        <dbReference type="SAM" id="MobiDB-lite"/>
    </source>
</evidence>
<feature type="transmembrane region" description="Helical" evidence="8">
    <location>
        <begin position="57"/>
        <end position="74"/>
    </location>
</feature>
<feature type="transmembrane region" description="Helical" evidence="8">
    <location>
        <begin position="21"/>
        <end position="45"/>
    </location>
</feature>
<feature type="transmembrane region" description="Helical" evidence="8">
    <location>
        <begin position="170"/>
        <end position="194"/>
    </location>
</feature>
<dbReference type="CDD" id="cd17321">
    <property type="entry name" value="MFS_MMR_MDR_like"/>
    <property type="match status" value="1"/>
</dbReference>
<feature type="transmembrane region" description="Helical" evidence="8">
    <location>
        <begin position="206"/>
        <end position="225"/>
    </location>
</feature>
<dbReference type="Gene3D" id="1.20.1720.10">
    <property type="entry name" value="Multidrug resistance protein D"/>
    <property type="match status" value="1"/>
</dbReference>
<keyword evidence="6 8" id="KW-0472">Membrane</keyword>
<keyword evidence="4 8" id="KW-0812">Transmembrane</keyword>
<keyword evidence="3" id="KW-1003">Cell membrane</keyword>
<feature type="transmembrane region" description="Helical" evidence="8">
    <location>
        <begin position="363"/>
        <end position="389"/>
    </location>
</feature>
<feature type="transmembrane region" description="Helical" evidence="8">
    <location>
        <begin position="111"/>
        <end position="132"/>
    </location>
</feature>
<evidence type="ECO:0000256" key="2">
    <source>
        <dbReference type="ARBA" id="ARBA00022448"/>
    </source>
</evidence>
<comment type="caution">
    <text evidence="10">The sequence shown here is derived from an EMBL/GenBank/DDBJ whole genome shotgun (WGS) entry which is preliminary data.</text>
</comment>
<evidence type="ECO:0000259" key="9">
    <source>
        <dbReference type="PROSITE" id="PS50850"/>
    </source>
</evidence>
<dbReference type="EMBL" id="JACJII010000001">
    <property type="protein sequence ID" value="MBA9007752.1"/>
    <property type="molecule type" value="Genomic_DNA"/>
</dbReference>
<dbReference type="InterPro" id="IPR036259">
    <property type="entry name" value="MFS_trans_sf"/>
</dbReference>
<dbReference type="Pfam" id="PF07690">
    <property type="entry name" value="MFS_1"/>
    <property type="match status" value="1"/>
</dbReference>
<evidence type="ECO:0000256" key="5">
    <source>
        <dbReference type="ARBA" id="ARBA00022989"/>
    </source>
</evidence>
<organism evidence="10 11">
    <name type="scientific">Thermomonospora cellulosilytica</name>
    <dbReference type="NCBI Taxonomy" id="1411118"/>
    <lineage>
        <taxon>Bacteria</taxon>
        <taxon>Bacillati</taxon>
        <taxon>Actinomycetota</taxon>
        <taxon>Actinomycetes</taxon>
        <taxon>Streptosporangiales</taxon>
        <taxon>Thermomonosporaceae</taxon>
        <taxon>Thermomonospora</taxon>
    </lineage>
</organism>
<protein>
    <submittedName>
        <fullName evidence="10">DHA2 family multidrug resistance protein-like MFS transporter</fullName>
    </submittedName>
</protein>
<dbReference type="SUPFAM" id="SSF103473">
    <property type="entry name" value="MFS general substrate transporter"/>
    <property type="match status" value="1"/>
</dbReference>
<name>A0A7W3N587_9ACTN</name>